<dbReference type="Proteomes" id="UP001274830">
    <property type="component" value="Unassembled WGS sequence"/>
</dbReference>
<organism evidence="2 3">
    <name type="scientific">Recurvomyces mirabilis</name>
    <dbReference type="NCBI Taxonomy" id="574656"/>
    <lineage>
        <taxon>Eukaryota</taxon>
        <taxon>Fungi</taxon>
        <taxon>Dikarya</taxon>
        <taxon>Ascomycota</taxon>
        <taxon>Pezizomycotina</taxon>
        <taxon>Dothideomycetes</taxon>
        <taxon>Dothideomycetidae</taxon>
        <taxon>Mycosphaerellales</taxon>
        <taxon>Teratosphaeriaceae</taxon>
        <taxon>Recurvomyces</taxon>
    </lineage>
</organism>
<proteinExistence type="predicted"/>
<feature type="domain" description="NAD(P)-binding" evidence="1">
    <location>
        <begin position="9"/>
        <end position="92"/>
    </location>
</feature>
<dbReference type="InterPro" id="IPR016040">
    <property type="entry name" value="NAD(P)-bd_dom"/>
</dbReference>
<accession>A0AAE0WSW3</accession>
<name>A0AAE0WSW3_9PEZI</name>
<evidence type="ECO:0000259" key="1">
    <source>
        <dbReference type="Pfam" id="PF13460"/>
    </source>
</evidence>
<protein>
    <recommendedName>
        <fullName evidence="1">NAD(P)-binding domain-containing protein</fullName>
    </recommendedName>
</protein>
<dbReference type="Gene3D" id="3.40.50.720">
    <property type="entry name" value="NAD(P)-binding Rossmann-like Domain"/>
    <property type="match status" value="1"/>
</dbReference>
<dbReference type="EMBL" id="JAUTXT010000007">
    <property type="protein sequence ID" value="KAK3677461.1"/>
    <property type="molecule type" value="Genomic_DNA"/>
</dbReference>
<dbReference type="InterPro" id="IPR036291">
    <property type="entry name" value="NAD(P)-bd_dom_sf"/>
</dbReference>
<dbReference type="Pfam" id="PF13460">
    <property type="entry name" value="NAD_binding_10"/>
    <property type="match status" value="1"/>
</dbReference>
<evidence type="ECO:0000313" key="2">
    <source>
        <dbReference type="EMBL" id="KAK3677461.1"/>
    </source>
</evidence>
<gene>
    <name evidence="2" type="ORF">LTR78_002999</name>
</gene>
<dbReference type="InterPro" id="IPR051783">
    <property type="entry name" value="NAD(P)-dependent_oxidoreduct"/>
</dbReference>
<dbReference type="PANTHER" id="PTHR48079:SF6">
    <property type="entry name" value="NAD(P)-BINDING DOMAIN-CONTAINING PROTEIN-RELATED"/>
    <property type="match status" value="1"/>
</dbReference>
<dbReference type="AlphaFoldDB" id="A0AAE0WSW3"/>
<evidence type="ECO:0000313" key="3">
    <source>
        <dbReference type="Proteomes" id="UP001274830"/>
    </source>
</evidence>
<comment type="caution">
    <text evidence="2">The sequence shown here is derived from an EMBL/GenBank/DDBJ whole genome shotgun (WGS) entry which is preliminary data.</text>
</comment>
<reference evidence="2" key="1">
    <citation type="submission" date="2023-07" db="EMBL/GenBank/DDBJ databases">
        <title>Black Yeasts Isolated from many extreme environments.</title>
        <authorList>
            <person name="Coleine C."/>
            <person name="Stajich J.E."/>
            <person name="Selbmann L."/>
        </authorList>
    </citation>
    <scope>NUCLEOTIDE SEQUENCE</scope>
    <source>
        <strain evidence="2">CCFEE 5485</strain>
    </source>
</reference>
<dbReference type="GO" id="GO:0005737">
    <property type="term" value="C:cytoplasm"/>
    <property type="evidence" value="ECO:0007669"/>
    <property type="project" value="TreeGrafter"/>
</dbReference>
<dbReference type="SUPFAM" id="SSF51735">
    <property type="entry name" value="NAD(P)-binding Rossmann-fold domains"/>
    <property type="match status" value="1"/>
</dbReference>
<dbReference type="GO" id="GO:0004029">
    <property type="term" value="F:aldehyde dehydrogenase (NAD+) activity"/>
    <property type="evidence" value="ECO:0007669"/>
    <property type="project" value="TreeGrafter"/>
</dbReference>
<sequence>MAVKVFVTGATGYIAGDAIHHIYEKHPEYEYTLLIRTREKADIVKKALPKVNIVIGDLENSSLLEQQASEADVVLHAADASDHEGAAKAIAAGLVKGHTKENPGFWLHTGGSGILTYKDAEEDRLGEHDDKEYNDWSGVEELTHLPDSAFHRNVDKIVLETAEKHGDVVKTALLCPPTIYGMASVDGERELGQVLTCGTGKERGPASDRGRQVYEMTKLMLTSKYIPVVGSGKARWNHIHVADLAELFLLLTKAAAAKRLDEEIWGPKGYYLVENGEHVWTELAEKIAHEAEKAGFVGKLEKQDLSKQAALDQAGFEAVSWGLNSRGKAERARKVLGCEPTRPSIFEDSVNIVKEEHERLSVKV</sequence>
<dbReference type="PANTHER" id="PTHR48079">
    <property type="entry name" value="PROTEIN YEEZ"/>
    <property type="match status" value="1"/>
</dbReference>
<keyword evidence="3" id="KW-1185">Reference proteome</keyword>